<sequence>MGGVFPGSRLREICNAQDVLTHTEEKVYDIFWGNKDESHDRERIVRKGYAAAAKEARITKRNIVNIIHRLIDKGFMEVVAPPVVYGPRAPATYRVLSYAAVRENQKRGGRQWVIRIGSGIGYACRVEVENRERISST</sequence>
<dbReference type="AlphaFoldDB" id="Q01Y33"/>
<dbReference type="EMBL" id="CP000473">
    <property type="protein sequence ID" value="ABJ85432.1"/>
    <property type="molecule type" value="Genomic_DNA"/>
</dbReference>
<dbReference type="STRING" id="234267.Acid_4471"/>
<dbReference type="InParanoid" id="Q01Y33"/>
<dbReference type="HOGENOM" id="CLU_1863853_0_0_0"/>
<accession>Q01Y33</accession>
<name>Q01Y33_SOLUE</name>
<proteinExistence type="predicted"/>
<protein>
    <submittedName>
        <fullName evidence="1">Uncharacterized protein</fullName>
    </submittedName>
</protein>
<evidence type="ECO:0000313" key="1">
    <source>
        <dbReference type="EMBL" id="ABJ85432.1"/>
    </source>
</evidence>
<gene>
    <name evidence="1" type="ordered locus">Acid_4471</name>
</gene>
<reference evidence="1" key="1">
    <citation type="submission" date="2006-10" db="EMBL/GenBank/DDBJ databases">
        <title>Complete sequence of Solibacter usitatus Ellin6076.</title>
        <authorList>
            <consortium name="US DOE Joint Genome Institute"/>
            <person name="Copeland A."/>
            <person name="Lucas S."/>
            <person name="Lapidus A."/>
            <person name="Barry K."/>
            <person name="Detter J.C."/>
            <person name="Glavina del Rio T."/>
            <person name="Hammon N."/>
            <person name="Israni S."/>
            <person name="Dalin E."/>
            <person name="Tice H."/>
            <person name="Pitluck S."/>
            <person name="Thompson L.S."/>
            <person name="Brettin T."/>
            <person name="Bruce D."/>
            <person name="Han C."/>
            <person name="Tapia R."/>
            <person name="Gilna P."/>
            <person name="Schmutz J."/>
            <person name="Larimer F."/>
            <person name="Land M."/>
            <person name="Hauser L."/>
            <person name="Kyrpides N."/>
            <person name="Mikhailova N."/>
            <person name="Janssen P.H."/>
            <person name="Kuske C.R."/>
            <person name="Richardson P."/>
        </authorList>
    </citation>
    <scope>NUCLEOTIDE SEQUENCE</scope>
    <source>
        <strain evidence="1">Ellin6076</strain>
    </source>
</reference>
<dbReference type="KEGG" id="sus:Acid_4471"/>
<organism evidence="1">
    <name type="scientific">Solibacter usitatus (strain Ellin6076)</name>
    <dbReference type="NCBI Taxonomy" id="234267"/>
    <lineage>
        <taxon>Bacteria</taxon>
        <taxon>Pseudomonadati</taxon>
        <taxon>Acidobacteriota</taxon>
        <taxon>Terriglobia</taxon>
        <taxon>Bryobacterales</taxon>
        <taxon>Solibacteraceae</taxon>
        <taxon>Candidatus Solibacter</taxon>
    </lineage>
</organism>